<evidence type="ECO:0000313" key="1">
    <source>
        <dbReference type="EMBL" id="CRG92954.1"/>
    </source>
</evidence>
<keyword evidence="2" id="KW-1185">Reference proteome</keyword>
<dbReference type="Proteomes" id="UP000054383">
    <property type="component" value="Unassembled WGS sequence"/>
</dbReference>
<dbReference type="AlphaFoldDB" id="A0A0U1MBG8"/>
<accession>A0A0U1MBG8</accession>
<proteinExistence type="predicted"/>
<name>A0A0U1MBG8_TALIS</name>
<evidence type="ECO:0008006" key="3">
    <source>
        <dbReference type="Google" id="ProtNLM"/>
    </source>
</evidence>
<reference evidence="1 2" key="1">
    <citation type="submission" date="2015-04" db="EMBL/GenBank/DDBJ databases">
        <authorList>
            <person name="Syromyatnikov M.Y."/>
            <person name="Popov V.N."/>
        </authorList>
    </citation>
    <scope>NUCLEOTIDE SEQUENCE [LARGE SCALE GENOMIC DNA]</scope>
    <source>
        <strain evidence="1">WF-38-12</strain>
    </source>
</reference>
<evidence type="ECO:0000313" key="2">
    <source>
        <dbReference type="Proteomes" id="UP000054383"/>
    </source>
</evidence>
<sequence length="317" mass="36645">MAIQSILELPPELCLDIIQRLDRSALLHICQWSFDNMSRDFVIASLVRSVLHRHELGTYIRHIQLVNEVVNKATTIEVRLQPEIDAAESFIETTKVDYRKDWLRGLQEGESDAFLAVLLFQPLHLDYLEIDLGIFRYCRLTYQVFESMLLKNKDCGLGPGLKRVESPIINAVAPVRKTLRKLHIKIDKLPKLVSDIDIQGSWRGLTEFGLTKITLPFIFLLHMIRQMEHLPATLEKLKIDCDVYQHDKHIGLLKAWLFTLRGSTPQLRQVRFLFSSAKHHVLTLSEREFRAELEKVCNINGILLKVEFRLCISSGII</sequence>
<gene>
    <name evidence="1" type="ORF">PISL3812_10054</name>
</gene>
<protein>
    <recommendedName>
        <fullName evidence="3">F-box domain-containing protein</fullName>
    </recommendedName>
</protein>
<dbReference type="EMBL" id="CVMT01000114">
    <property type="protein sequence ID" value="CRG92954.1"/>
    <property type="molecule type" value="Genomic_DNA"/>
</dbReference>
<organism evidence="1 2">
    <name type="scientific">Talaromyces islandicus</name>
    <name type="common">Penicillium islandicum</name>
    <dbReference type="NCBI Taxonomy" id="28573"/>
    <lineage>
        <taxon>Eukaryota</taxon>
        <taxon>Fungi</taxon>
        <taxon>Dikarya</taxon>
        <taxon>Ascomycota</taxon>
        <taxon>Pezizomycotina</taxon>
        <taxon>Eurotiomycetes</taxon>
        <taxon>Eurotiomycetidae</taxon>
        <taxon>Eurotiales</taxon>
        <taxon>Trichocomaceae</taxon>
        <taxon>Talaromyces</taxon>
        <taxon>Talaromyces sect. Islandici</taxon>
    </lineage>
</organism>
<dbReference type="OrthoDB" id="4191831at2759"/>